<dbReference type="Proteomes" id="UP000254575">
    <property type="component" value="Unassembled WGS sequence"/>
</dbReference>
<keyword evidence="3" id="KW-1185">Reference proteome</keyword>
<evidence type="ECO:0000313" key="3">
    <source>
        <dbReference type="Proteomes" id="UP000254575"/>
    </source>
</evidence>
<reference evidence="2 3" key="1">
    <citation type="submission" date="2018-06" db="EMBL/GenBank/DDBJ databases">
        <authorList>
            <consortium name="Pathogen Informatics"/>
            <person name="Doyle S."/>
        </authorList>
    </citation>
    <scope>NUCLEOTIDE SEQUENCE [LARGE SCALE GENOMIC DNA]</scope>
    <source>
        <strain evidence="2 3">NCTC10717</strain>
    </source>
</reference>
<feature type="signal peptide" evidence="1">
    <location>
        <begin position="1"/>
        <end position="20"/>
    </location>
</feature>
<organism evidence="2 3">
    <name type="scientific">Suttonella indologenes</name>
    <dbReference type="NCBI Taxonomy" id="13276"/>
    <lineage>
        <taxon>Bacteria</taxon>
        <taxon>Pseudomonadati</taxon>
        <taxon>Pseudomonadota</taxon>
        <taxon>Gammaproteobacteria</taxon>
        <taxon>Cardiobacteriales</taxon>
        <taxon>Cardiobacteriaceae</taxon>
        <taxon>Suttonella</taxon>
    </lineage>
</organism>
<evidence type="ECO:0008006" key="4">
    <source>
        <dbReference type="Google" id="ProtNLM"/>
    </source>
</evidence>
<feature type="chain" id="PRO_5016954169" description="DUF4124 domain-containing protein" evidence="1">
    <location>
        <begin position="21"/>
        <end position="152"/>
    </location>
</feature>
<evidence type="ECO:0000313" key="2">
    <source>
        <dbReference type="EMBL" id="SUO98604.1"/>
    </source>
</evidence>
<sequence length="152" mass="17303">MKKYRMILLLSSLLSTHITAQNTPRAEKIIVYKWIENGIVHYAKVPPRGIKNYILLNEQGMQIDEEKISDIPSSPNIQHAEINDINPENIIITSIERCNAAFYDLSILDSQENTEGIYTNDADGNPVKLSQAEIAAHRQKIEQLIEELCQDQ</sequence>
<dbReference type="AlphaFoldDB" id="A0A380N297"/>
<evidence type="ECO:0000256" key="1">
    <source>
        <dbReference type="SAM" id="SignalP"/>
    </source>
</evidence>
<dbReference type="RefSeq" id="WP_115219401.1">
    <property type="nucleotide sequence ID" value="NZ_UHIA01000004.1"/>
</dbReference>
<proteinExistence type="predicted"/>
<keyword evidence="1" id="KW-0732">Signal</keyword>
<dbReference type="OrthoDB" id="7066971at2"/>
<accession>A0A380N297</accession>
<gene>
    <name evidence="2" type="ORF">NCTC10717_02360</name>
</gene>
<protein>
    <recommendedName>
        <fullName evidence="4">DUF4124 domain-containing protein</fullName>
    </recommendedName>
</protein>
<dbReference type="EMBL" id="UHIA01000004">
    <property type="protein sequence ID" value="SUO98604.1"/>
    <property type="molecule type" value="Genomic_DNA"/>
</dbReference>
<name>A0A380N297_9GAMM</name>